<gene>
    <name evidence="1" type="ORF">IBLFYP30_01601</name>
</gene>
<dbReference type="AlphaFoldDB" id="A0A6N3BV87"/>
<proteinExistence type="predicted"/>
<accession>A0A6N3BV87</accession>
<dbReference type="EMBL" id="CACRUE010000024">
    <property type="protein sequence ID" value="VYU04513.1"/>
    <property type="molecule type" value="Genomic_DNA"/>
</dbReference>
<name>A0A6N3BV87_9FIRM</name>
<reference evidence="1" key="1">
    <citation type="submission" date="2019-11" db="EMBL/GenBank/DDBJ databases">
        <authorList>
            <person name="Feng L."/>
        </authorList>
    </citation>
    <scope>NUCLEOTIDE SEQUENCE</scope>
    <source>
        <strain evidence="1">IbartlettiiLFYP30</strain>
    </source>
</reference>
<evidence type="ECO:0000313" key="1">
    <source>
        <dbReference type="EMBL" id="VYU04513.1"/>
    </source>
</evidence>
<protein>
    <submittedName>
        <fullName evidence="1">Uncharacterized protein</fullName>
    </submittedName>
</protein>
<organism evidence="1">
    <name type="scientific">Intestinibacter bartlettii</name>
    <dbReference type="NCBI Taxonomy" id="261299"/>
    <lineage>
        <taxon>Bacteria</taxon>
        <taxon>Bacillati</taxon>
        <taxon>Bacillota</taxon>
        <taxon>Clostridia</taxon>
        <taxon>Peptostreptococcales</taxon>
        <taxon>Peptostreptococcaceae</taxon>
        <taxon>Intestinibacter</taxon>
    </lineage>
</organism>
<sequence>MVTFKFNRQLLYGRSKLGSGVITSCIYMRNWKLSTDHPPGRTLGTEFMGPTVFWDFVF</sequence>